<keyword evidence="2" id="KW-1185">Reference proteome</keyword>
<dbReference type="GeneID" id="36620020"/>
<organism evidence="1 2">
    <name type="scientific">Trichoderma harzianum CBS 226.95</name>
    <dbReference type="NCBI Taxonomy" id="983964"/>
    <lineage>
        <taxon>Eukaryota</taxon>
        <taxon>Fungi</taxon>
        <taxon>Dikarya</taxon>
        <taxon>Ascomycota</taxon>
        <taxon>Pezizomycotina</taxon>
        <taxon>Sordariomycetes</taxon>
        <taxon>Hypocreomycetidae</taxon>
        <taxon>Hypocreales</taxon>
        <taxon>Hypocreaceae</taxon>
        <taxon>Trichoderma</taxon>
    </lineage>
</organism>
<gene>
    <name evidence="1" type="ORF">M431DRAFT_102567</name>
</gene>
<reference evidence="1 2" key="1">
    <citation type="submission" date="2016-07" db="EMBL/GenBank/DDBJ databases">
        <title>Multiple horizontal gene transfer events from other fungi enriched the ability of initially mycotrophic Trichoderma (Ascomycota) to feed on dead plant biomass.</title>
        <authorList>
            <consortium name="DOE Joint Genome Institute"/>
            <person name="Aerts A."/>
            <person name="Atanasova L."/>
            <person name="Chenthamara K."/>
            <person name="Zhang J."/>
            <person name="Grujic M."/>
            <person name="Henrissat B."/>
            <person name="Kuo A."/>
            <person name="Salamov A."/>
            <person name="Lipzen A."/>
            <person name="Labutti K."/>
            <person name="Barry K."/>
            <person name="Miao Y."/>
            <person name="Rahimi M.J."/>
            <person name="Shen Q."/>
            <person name="Grigoriev I.V."/>
            <person name="Kubicek C.P."/>
            <person name="Druzhinina I.S."/>
        </authorList>
    </citation>
    <scope>NUCLEOTIDE SEQUENCE [LARGE SCALE GENOMIC DNA]</scope>
    <source>
        <strain evidence="1 2">CBS 226.95</strain>
    </source>
</reference>
<evidence type="ECO:0000313" key="1">
    <source>
        <dbReference type="EMBL" id="PTB47304.1"/>
    </source>
</evidence>
<proteinExistence type="predicted"/>
<dbReference type="Proteomes" id="UP000241690">
    <property type="component" value="Unassembled WGS sequence"/>
</dbReference>
<dbReference type="STRING" id="983964.A0A2T3ZR71"/>
<protein>
    <submittedName>
        <fullName evidence="1">Uncharacterized protein</fullName>
    </submittedName>
</protein>
<accession>A0A2T3ZR71</accession>
<dbReference type="AlphaFoldDB" id="A0A2T3ZR71"/>
<feature type="non-terminal residue" evidence="1">
    <location>
        <position position="1"/>
    </location>
</feature>
<dbReference type="RefSeq" id="XP_024766981.1">
    <property type="nucleotide sequence ID" value="XM_024911461.1"/>
</dbReference>
<evidence type="ECO:0000313" key="2">
    <source>
        <dbReference type="Proteomes" id="UP000241690"/>
    </source>
</evidence>
<sequence length="58" mass="6757">GKCINLVFINYPTLTRVKYFFNIGLDYYIVIINLPEPLRITPGAGKKYILLECWEDFG</sequence>
<name>A0A2T3ZR71_TRIHA</name>
<dbReference type="EMBL" id="KZ679774">
    <property type="protein sequence ID" value="PTB47304.1"/>
    <property type="molecule type" value="Genomic_DNA"/>
</dbReference>